<dbReference type="Gene3D" id="3.30.2010.10">
    <property type="entry name" value="Metalloproteases ('zincins'), catalytic domain"/>
    <property type="match status" value="1"/>
</dbReference>
<sequence>MFSALRRKLPPPVVEQRNIHLSGKEISYTLKRSGRRRSIGLRIDERGLTVNMPLRASEKWLHSVLQDKADWVVKQLEGWQSKRVPPISWAEGARIPFRGETFLLTLTPKSRGAMPQLHGEVLHVPVGLEAETAHIEKAVLLWYRQEALRVFQECVEHFAPLLQVAPREIRLSAARTQWGSCTVRGVVRLNWQLVKMPLHLIDYVVVHELAHLVEMNHSPAFWRVVESACPDYKQCRAELRSYGVAE</sequence>
<dbReference type="Pfam" id="PF01863">
    <property type="entry name" value="YgjP-like"/>
    <property type="match status" value="1"/>
</dbReference>
<comment type="caution">
    <text evidence="2">The sequence shown here is derived from an EMBL/GenBank/DDBJ whole genome shotgun (WGS) entry which is preliminary data.</text>
</comment>
<dbReference type="InterPro" id="IPR053136">
    <property type="entry name" value="UTP_pyrophosphatase-like"/>
</dbReference>
<evidence type="ECO:0000259" key="1">
    <source>
        <dbReference type="Pfam" id="PF01863"/>
    </source>
</evidence>
<dbReference type="CDD" id="cd07344">
    <property type="entry name" value="M48_yhfN_like"/>
    <property type="match status" value="1"/>
</dbReference>
<accession>A0A1J5SSW3</accession>
<protein>
    <recommendedName>
        <fullName evidence="1">YgjP-like metallopeptidase domain-containing protein</fullName>
    </recommendedName>
</protein>
<proteinExistence type="predicted"/>
<dbReference type="InterPro" id="IPR002725">
    <property type="entry name" value="YgjP-like_metallopeptidase"/>
</dbReference>
<reference evidence="2" key="1">
    <citation type="submission" date="2016-10" db="EMBL/GenBank/DDBJ databases">
        <title>Sequence of Gallionella enrichment culture.</title>
        <authorList>
            <person name="Poehlein A."/>
            <person name="Muehling M."/>
            <person name="Daniel R."/>
        </authorList>
    </citation>
    <scope>NUCLEOTIDE SEQUENCE</scope>
</reference>
<dbReference type="PANTHER" id="PTHR30399:SF1">
    <property type="entry name" value="UTP PYROPHOSPHATASE"/>
    <property type="match status" value="1"/>
</dbReference>
<name>A0A1J5SSW3_9ZZZZ</name>
<dbReference type="AlphaFoldDB" id="A0A1J5SSW3"/>
<dbReference type="EMBL" id="MLJW01000020">
    <property type="protein sequence ID" value="OIR11575.1"/>
    <property type="molecule type" value="Genomic_DNA"/>
</dbReference>
<evidence type="ECO:0000313" key="2">
    <source>
        <dbReference type="EMBL" id="OIR11575.1"/>
    </source>
</evidence>
<dbReference type="PANTHER" id="PTHR30399">
    <property type="entry name" value="UNCHARACTERIZED PROTEIN YGJP"/>
    <property type="match status" value="1"/>
</dbReference>
<organism evidence="2">
    <name type="scientific">mine drainage metagenome</name>
    <dbReference type="NCBI Taxonomy" id="410659"/>
    <lineage>
        <taxon>unclassified sequences</taxon>
        <taxon>metagenomes</taxon>
        <taxon>ecological metagenomes</taxon>
    </lineage>
</organism>
<gene>
    <name evidence="2" type="ORF">GALL_70700</name>
</gene>
<feature type="domain" description="YgjP-like metallopeptidase" evidence="1">
    <location>
        <begin position="37"/>
        <end position="241"/>
    </location>
</feature>